<proteinExistence type="predicted"/>
<feature type="transmembrane region" description="Helical" evidence="1">
    <location>
        <begin position="70"/>
        <end position="97"/>
    </location>
</feature>
<sequence>MITLAYEQTIDDLVALQRHFLKQSKLRKPRRWLGYLIIALLVLLSTLLTLMYLITLVTPVRNGNTSPQELLLYAAILCLVAAAVFSLFVVLPFRMYFIRKQFERMQHTNANPTMTGPRTVTVTEETFKISGDGFLTEYRWDLLRGVIRTNQYLFVVQTLSSAYLQAYVVPLRAFEAASPDALDQFLKFAAEHNVPMLSERDSI</sequence>
<keyword evidence="1" id="KW-0812">Transmembrane</keyword>
<dbReference type="Pfam" id="PF14317">
    <property type="entry name" value="YcxB"/>
    <property type="match status" value="1"/>
</dbReference>
<feature type="domain" description="YcxB-like C-terminal" evidence="2">
    <location>
        <begin position="123"/>
        <end position="188"/>
    </location>
</feature>
<dbReference type="InterPro" id="IPR025588">
    <property type="entry name" value="YcxB-like_C"/>
</dbReference>
<evidence type="ECO:0000259" key="2">
    <source>
        <dbReference type="Pfam" id="PF14317"/>
    </source>
</evidence>
<keyword evidence="4" id="KW-1185">Reference proteome</keyword>
<reference evidence="3 4" key="1">
    <citation type="submission" date="2019-02" db="EMBL/GenBank/DDBJ databases">
        <title>Deep-cultivation of Planctomycetes and their phenomic and genomic characterization uncovers novel biology.</title>
        <authorList>
            <person name="Wiegand S."/>
            <person name="Jogler M."/>
            <person name="Boedeker C."/>
            <person name="Pinto D."/>
            <person name="Vollmers J."/>
            <person name="Rivas-Marin E."/>
            <person name="Kohn T."/>
            <person name="Peeters S.H."/>
            <person name="Heuer A."/>
            <person name="Rast P."/>
            <person name="Oberbeckmann S."/>
            <person name="Bunk B."/>
            <person name="Jeske O."/>
            <person name="Meyerdierks A."/>
            <person name="Storesund J.E."/>
            <person name="Kallscheuer N."/>
            <person name="Luecker S."/>
            <person name="Lage O.M."/>
            <person name="Pohl T."/>
            <person name="Merkel B.J."/>
            <person name="Hornburger P."/>
            <person name="Mueller R.-W."/>
            <person name="Bruemmer F."/>
            <person name="Labrenz M."/>
            <person name="Spormann A.M."/>
            <person name="Op den Camp H."/>
            <person name="Overmann J."/>
            <person name="Amann R."/>
            <person name="Jetten M.S.M."/>
            <person name="Mascher T."/>
            <person name="Medema M.H."/>
            <person name="Devos D.P."/>
            <person name="Kaster A.-K."/>
            <person name="Ovreas L."/>
            <person name="Rohde M."/>
            <person name="Galperin M.Y."/>
            <person name="Jogler C."/>
        </authorList>
    </citation>
    <scope>NUCLEOTIDE SEQUENCE [LARGE SCALE GENOMIC DNA]</scope>
    <source>
        <strain evidence="3 4">V22</strain>
    </source>
</reference>
<evidence type="ECO:0000256" key="1">
    <source>
        <dbReference type="SAM" id="Phobius"/>
    </source>
</evidence>
<evidence type="ECO:0000313" key="3">
    <source>
        <dbReference type="EMBL" id="QDT63672.1"/>
    </source>
</evidence>
<protein>
    <recommendedName>
        <fullName evidence="2">YcxB-like C-terminal domain-containing protein</fullName>
    </recommendedName>
</protein>
<dbReference type="EMBL" id="CP036316">
    <property type="protein sequence ID" value="QDT63672.1"/>
    <property type="molecule type" value="Genomic_DNA"/>
</dbReference>
<dbReference type="KEGG" id="chya:V22_08960"/>
<organism evidence="3 4">
    <name type="scientific">Calycomorphotria hydatis</name>
    <dbReference type="NCBI Taxonomy" id="2528027"/>
    <lineage>
        <taxon>Bacteria</taxon>
        <taxon>Pseudomonadati</taxon>
        <taxon>Planctomycetota</taxon>
        <taxon>Planctomycetia</taxon>
        <taxon>Planctomycetales</taxon>
        <taxon>Planctomycetaceae</taxon>
        <taxon>Calycomorphotria</taxon>
    </lineage>
</organism>
<dbReference type="Proteomes" id="UP000319976">
    <property type="component" value="Chromosome"/>
</dbReference>
<keyword evidence="1" id="KW-1133">Transmembrane helix</keyword>
<feature type="transmembrane region" description="Helical" evidence="1">
    <location>
        <begin position="32"/>
        <end position="58"/>
    </location>
</feature>
<name>A0A517T5L4_9PLAN</name>
<dbReference type="AlphaFoldDB" id="A0A517T5L4"/>
<gene>
    <name evidence="3" type="ORF">V22_08960</name>
</gene>
<evidence type="ECO:0000313" key="4">
    <source>
        <dbReference type="Proteomes" id="UP000319976"/>
    </source>
</evidence>
<accession>A0A517T5L4</accession>
<dbReference type="RefSeq" id="WP_145260170.1">
    <property type="nucleotide sequence ID" value="NZ_CP036316.1"/>
</dbReference>
<keyword evidence="1" id="KW-0472">Membrane</keyword>